<keyword evidence="6" id="KW-1185">Reference proteome</keyword>
<evidence type="ECO:0000313" key="5">
    <source>
        <dbReference type="EMBL" id="OQR78580.1"/>
    </source>
</evidence>
<dbReference type="PANTHER" id="PTHR19212:SF0">
    <property type="entry name" value="LD07988P"/>
    <property type="match status" value="1"/>
</dbReference>
<feature type="coiled-coil region" evidence="3">
    <location>
        <begin position="224"/>
        <end position="293"/>
    </location>
</feature>
<organism evidence="5 6">
    <name type="scientific">Tropilaelaps mercedesae</name>
    <dbReference type="NCBI Taxonomy" id="418985"/>
    <lineage>
        <taxon>Eukaryota</taxon>
        <taxon>Metazoa</taxon>
        <taxon>Ecdysozoa</taxon>
        <taxon>Arthropoda</taxon>
        <taxon>Chelicerata</taxon>
        <taxon>Arachnida</taxon>
        <taxon>Acari</taxon>
        <taxon>Parasitiformes</taxon>
        <taxon>Mesostigmata</taxon>
        <taxon>Gamasina</taxon>
        <taxon>Dermanyssoidea</taxon>
        <taxon>Laelapidae</taxon>
        <taxon>Tropilaelaps</taxon>
    </lineage>
</organism>
<feature type="region of interest" description="Disordered" evidence="4">
    <location>
        <begin position="41"/>
        <end position="71"/>
    </location>
</feature>
<keyword evidence="2 3" id="KW-0175">Coiled coil</keyword>
<name>A0A1V9XYN9_9ACAR</name>
<sequence>MTALRAPAVCVAFTFAVTGRSQHPHSVLARVTDIGGAAFTGGSGQATAPRGARASGVGGNLGRGVPTSGAFPSRETASIIARSAGGTAGGARTMTMDGGSSTPTQRRRTSAVNAMTNGTCSAGINTTLGGGPGVVGGGGGAGAPPTFAAEQYQIDQSAREAEARLAARRRARAEARVARLKLLDAADDDSGGRPRNRDVRAASIVSASSRRSSDAESEFGEYTREDLEDQLRKALVMSHQLESEKQALSYIVETLRDDMEELTENMVQLRKKLTEKTRAFDQLTRDANALQQDKVYLEHQVSERDRLIGEHGLVLVGEEEGQLQLLSKDMSEVLRSAGEGNLEKKLQSLVEEKTSLEDEVTRLREELREERARVHRLEDVSRQAGGRDTQAILDAQREASKVVSDYKYRLKRAEQEVTTLSSQVARLDTQLKHYKNQAEASEQAEEELKAEKRKILRELRETQARVDELETSNAHLQKRMDKLKTARSQILSEAARDTSPPPI</sequence>
<feature type="region of interest" description="Disordered" evidence="4">
    <location>
        <begin position="469"/>
        <end position="503"/>
    </location>
</feature>
<comment type="similarity">
    <text evidence="1">Belongs to the LRRFIP family.</text>
</comment>
<evidence type="ECO:0000313" key="6">
    <source>
        <dbReference type="Proteomes" id="UP000192247"/>
    </source>
</evidence>
<dbReference type="InterPro" id="IPR019139">
    <property type="entry name" value="LRRFIP1/2"/>
</dbReference>
<dbReference type="OrthoDB" id="10028421at2759"/>
<evidence type="ECO:0000256" key="2">
    <source>
        <dbReference type="ARBA" id="ARBA00023054"/>
    </source>
</evidence>
<dbReference type="Proteomes" id="UP000192247">
    <property type="component" value="Unassembled WGS sequence"/>
</dbReference>
<dbReference type="FunCoup" id="A0A1V9XYN9">
    <property type="interactions" value="708"/>
</dbReference>
<dbReference type="EMBL" id="MNPL01002065">
    <property type="protein sequence ID" value="OQR78580.1"/>
    <property type="molecule type" value="Genomic_DNA"/>
</dbReference>
<dbReference type="AlphaFoldDB" id="A0A1V9XYN9"/>
<accession>A0A1V9XYN9</accession>
<comment type="caution">
    <text evidence="5">The sequence shown here is derived from an EMBL/GenBank/DDBJ whole genome shotgun (WGS) entry which is preliminary data.</text>
</comment>
<gene>
    <name evidence="5" type="ORF">BIW11_06315</name>
</gene>
<reference evidence="5 6" key="1">
    <citation type="journal article" date="2017" name="Gigascience">
        <title>Draft genome of the honey bee ectoparasitic mite, Tropilaelaps mercedesae, is shaped by the parasitic life history.</title>
        <authorList>
            <person name="Dong X."/>
            <person name="Armstrong S.D."/>
            <person name="Xia D."/>
            <person name="Makepeace B.L."/>
            <person name="Darby A.C."/>
            <person name="Kadowaki T."/>
        </authorList>
    </citation>
    <scope>NUCLEOTIDE SEQUENCE [LARGE SCALE GENOMIC DNA]</scope>
    <source>
        <strain evidence="5">Wuxi-XJTLU</strain>
    </source>
</reference>
<feature type="region of interest" description="Disordered" evidence="4">
    <location>
        <begin position="186"/>
        <end position="222"/>
    </location>
</feature>
<protein>
    <submittedName>
        <fullName evidence="5">Leucine-rich repeat flightless-interacting protein 2-like</fullName>
    </submittedName>
</protein>
<evidence type="ECO:0000256" key="4">
    <source>
        <dbReference type="SAM" id="MobiDB-lite"/>
    </source>
</evidence>
<evidence type="ECO:0000256" key="3">
    <source>
        <dbReference type="SAM" id="Coils"/>
    </source>
</evidence>
<dbReference type="STRING" id="418985.A0A1V9XYN9"/>
<dbReference type="GO" id="GO:0006355">
    <property type="term" value="P:regulation of DNA-templated transcription"/>
    <property type="evidence" value="ECO:0007669"/>
    <property type="project" value="InterPro"/>
</dbReference>
<dbReference type="Gene3D" id="1.20.5.4090">
    <property type="match status" value="1"/>
</dbReference>
<dbReference type="InParanoid" id="A0A1V9XYN9"/>
<dbReference type="Pfam" id="PF09738">
    <property type="entry name" value="LRRFIP"/>
    <property type="match status" value="1"/>
</dbReference>
<dbReference type="PANTHER" id="PTHR19212">
    <property type="entry name" value="LEUCINE RICH REPEAT IN FLII INTERACTING PROTEIN"/>
    <property type="match status" value="1"/>
</dbReference>
<feature type="region of interest" description="Disordered" evidence="4">
    <location>
        <begin position="84"/>
        <end position="106"/>
    </location>
</feature>
<evidence type="ECO:0000256" key="1">
    <source>
        <dbReference type="ARBA" id="ARBA00008275"/>
    </source>
</evidence>
<feature type="compositionally biased region" description="Low complexity" evidence="4">
    <location>
        <begin position="84"/>
        <end position="93"/>
    </location>
</feature>
<proteinExistence type="inferred from homology"/>
<feature type="compositionally biased region" description="Low complexity" evidence="4">
    <location>
        <begin position="201"/>
        <end position="210"/>
    </location>
</feature>
<feature type="compositionally biased region" description="Basic and acidic residues" evidence="4">
    <location>
        <begin position="186"/>
        <end position="200"/>
    </location>
</feature>